<accession>A0A0D4ZZ04</accession>
<feature type="region of interest" description="Disordered" evidence="1">
    <location>
        <begin position="92"/>
        <end position="117"/>
    </location>
</feature>
<protein>
    <submittedName>
        <fullName evidence="2">Uncharacterized protein</fullName>
    </submittedName>
</protein>
<geneLocation type="plasmid" evidence="2">
    <name>pJE1</name>
</geneLocation>
<keyword evidence="2" id="KW-0614">Plasmid</keyword>
<dbReference type="RefSeq" id="WP_087573179.1">
    <property type="nucleotide sequence ID" value="NZ_KM017071.1"/>
</dbReference>
<evidence type="ECO:0000313" key="2">
    <source>
        <dbReference type="EMBL" id="AJW29507.1"/>
    </source>
</evidence>
<dbReference type="AlphaFoldDB" id="A0A0D4ZZ04"/>
<dbReference type="EMBL" id="KM017071">
    <property type="protein sequence ID" value="AJW29507.1"/>
    <property type="molecule type" value="Genomic_DNA"/>
</dbReference>
<proteinExistence type="predicted"/>
<name>A0A0D4ZZ04_9SPHN</name>
<sequence>MTNSILPSGFEELETFVSYWVAETSQERVRLRSEASMEAIRRFYDAMMKRAGEILTRFNGRQAESLSPEEEVLYKLLLGLAHAAMAIEIHKQPRAPNSPWPNGLRILRSPQPYGHSL</sequence>
<organism evidence="2">
    <name type="scientific">Sphingomonas sp. JE1</name>
    <dbReference type="NCBI Taxonomy" id="1628059"/>
    <lineage>
        <taxon>Bacteria</taxon>
        <taxon>Pseudomonadati</taxon>
        <taxon>Pseudomonadota</taxon>
        <taxon>Alphaproteobacteria</taxon>
        <taxon>Sphingomonadales</taxon>
        <taxon>Sphingomonadaceae</taxon>
        <taxon>Sphingomonas</taxon>
    </lineage>
</organism>
<gene>
    <name evidence="2" type="ORF">pJE1_085</name>
</gene>
<reference evidence="2" key="1">
    <citation type="submission" date="2014-06" db="EMBL/GenBank/DDBJ databases">
        <title>Molecular and ecological studies on carbamate pesticide degrading bacteria isolated from agricultural soils.</title>
        <authorList>
            <person name="Kim D.-U."/>
            <person name="Ka J.-O."/>
        </authorList>
    </citation>
    <scope>NUCLEOTIDE SEQUENCE</scope>
    <source>
        <strain evidence="2">JE1</strain>
        <plasmid evidence="2">pJE1</plasmid>
    </source>
</reference>
<evidence type="ECO:0000256" key="1">
    <source>
        <dbReference type="SAM" id="MobiDB-lite"/>
    </source>
</evidence>